<organism evidence="11 12">
    <name type="scientific">Methyloglobulus morosus KoM1</name>
    <dbReference type="NCBI Taxonomy" id="1116472"/>
    <lineage>
        <taxon>Bacteria</taxon>
        <taxon>Pseudomonadati</taxon>
        <taxon>Pseudomonadota</taxon>
        <taxon>Gammaproteobacteria</taxon>
        <taxon>Methylococcales</taxon>
        <taxon>Methylococcaceae</taxon>
        <taxon>Methyloglobulus</taxon>
    </lineage>
</organism>
<dbReference type="OrthoDB" id="4279at2"/>
<dbReference type="RefSeq" id="WP_023496112.1">
    <property type="nucleotide sequence ID" value="NZ_AYLO01000129.1"/>
</dbReference>
<dbReference type="PANTHER" id="PTHR30616">
    <property type="entry name" value="UNCHARACTERIZED PROTEIN YFIH"/>
    <property type="match status" value="1"/>
</dbReference>
<dbReference type="InterPro" id="IPR038371">
    <property type="entry name" value="Cu_polyphenol_OxRdtase_sf"/>
</dbReference>
<dbReference type="Gene3D" id="3.60.140.10">
    <property type="entry name" value="CNF1/YfiH-like putative cysteine hydrolases"/>
    <property type="match status" value="1"/>
</dbReference>
<comment type="catalytic activity">
    <reaction evidence="1">
        <text>inosine + phosphate = alpha-D-ribose 1-phosphate + hypoxanthine</text>
        <dbReference type="Rhea" id="RHEA:27646"/>
        <dbReference type="ChEBI" id="CHEBI:17368"/>
        <dbReference type="ChEBI" id="CHEBI:17596"/>
        <dbReference type="ChEBI" id="CHEBI:43474"/>
        <dbReference type="ChEBI" id="CHEBI:57720"/>
        <dbReference type="EC" id="2.4.2.1"/>
    </reaction>
    <physiologicalReaction direction="left-to-right" evidence="1">
        <dbReference type="Rhea" id="RHEA:27647"/>
    </physiologicalReaction>
</comment>
<evidence type="ECO:0000256" key="9">
    <source>
        <dbReference type="ARBA" id="ARBA00049893"/>
    </source>
</evidence>
<comment type="catalytic activity">
    <reaction evidence="9">
        <text>S-methyl-5'-thioadenosine + phosphate = 5-(methylsulfanyl)-alpha-D-ribose 1-phosphate + adenine</text>
        <dbReference type="Rhea" id="RHEA:11852"/>
        <dbReference type="ChEBI" id="CHEBI:16708"/>
        <dbReference type="ChEBI" id="CHEBI:17509"/>
        <dbReference type="ChEBI" id="CHEBI:43474"/>
        <dbReference type="ChEBI" id="CHEBI:58533"/>
        <dbReference type="EC" id="2.4.2.28"/>
    </reaction>
    <physiologicalReaction direction="left-to-right" evidence="9">
        <dbReference type="Rhea" id="RHEA:11853"/>
    </physiologicalReaction>
</comment>
<evidence type="ECO:0000256" key="7">
    <source>
        <dbReference type="ARBA" id="ARBA00047989"/>
    </source>
</evidence>
<gene>
    <name evidence="11" type="ORF">MGMO_139c00100</name>
</gene>
<protein>
    <recommendedName>
        <fullName evidence="10">Purine nucleoside phosphorylase</fullName>
    </recommendedName>
</protein>
<dbReference type="Pfam" id="PF02578">
    <property type="entry name" value="Cu-oxidase_4"/>
    <property type="match status" value="1"/>
</dbReference>
<evidence type="ECO:0000313" key="11">
    <source>
        <dbReference type="EMBL" id="ESS69036.1"/>
    </source>
</evidence>
<name>V5DNQ6_9GAMM</name>
<dbReference type="GO" id="GO:0016787">
    <property type="term" value="F:hydrolase activity"/>
    <property type="evidence" value="ECO:0007669"/>
    <property type="project" value="UniProtKB-KW"/>
</dbReference>
<evidence type="ECO:0000256" key="5">
    <source>
        <dbReference type="ARBA" id="ARBA00022801"/>
    </source>
</evidence>
<sequence>MSVNRHFLKTDWPAPANVHATTTLRSGGVSQGGYASLNLATHVGDNPDSVSQNRQLIKTLLGLPSEPIWLSQTHSNRAVKAMAADSPLQADASYTDQPGVVCAIMTADCLPLLVCSDDGIEIAAVHAGWRGLLDGVIDNTIAALQNKNLLVWLGPAIGPNCFEVGNDVRNAFVNKSNEYSAAFMPYGDGKWLADIYQLARINLAALSITKIYGGGFCTVTDHEQFYSYRRDQVTGRMATLIWRDPV</sequence>
<comment type="similarity">
    <text evidence="2 10">Belongs to the purine nucleoside phosphorylase YfiH/LACC1 family.</text>
</comment>
<proteinExistence type="inferred from homology"/>
<dbReference type="InterPro" id="IPR003730">
    <property type="entry name" value="Cu_polyphenol_OxRdtase"/>
</dbReference>
<dbReference type="GO" id="GO:0005507">
    <property type="term" value="F:copper ion binding"/>
    <property type="evidence" value="ECO:0007669"/>
    <property type="project" value="TreeGrafter"/>
</dbReference>
<keyword evidence="4" id="KW-0479">Metal-binding</keyword>
<accession>V5DNQ6</accession>
<keyword evidence="6" id="KW-0862">Zinc</keyword>
<dbReference type="EMBL" id="AYLO01000129">
    <property type="protein sequence ID" value="ESS69036.1"/>
    <property type="molecule type" value="Genomic_DNA"/>
</dbReference>
<dbReference type="PANTHER" id="PTHR30616:SF2">
    <property type="entry name" value="PURINE NUCLEOSIDE PHOSPHORYLASE LACC1"/>
    <property type="match status" value="1"/>
</dbReference>
<comment type="caution">
    <text evidence="11">The sequence shown here is derived from an EMBL/GenBank/DDBJ whole genome shotgun (WGS) entry which is preliminary data.</text>
</comment>
<evidence type="ECO:0000256" key="10">
    <source>
        <dbReference type="RuleBase" id="RU361274"/>
    </source>
</evidence>
<dbReference type="GO" id="GO:0017061">
    <property type="term" value="F:S-methyl-5-thioadenosine phosphorylase activity"/>
    <property type="evidence" value="ECO:0007669"/>
    <property type="project" value="UniProtKB-EC"/>
</dbReference>
<dbReference type="SUPFAM" id="SSF64438">
    <property type="entry name" value="CNF1/YfiH-like putative cysteine hydrolases"/>
    <property type="match status" value="1"/>
</dbReference>
<keyword evidence="12" id="KW-1185">Reference proteome</keyword>
<evidence type="ECO:0000256" key="2">
    <source>
        <dbReference type="ARBA" id="ARBA00007353"/>
    </source>
</evidence>
<dbReference type="NCBIfam" id="TIGR00726">
    <property type="entry name" value="peptidoglycan editing factor PgeF"/>
    <property type="match status" value="1"/>
</dbReference>
<dbReference type="InterPro" id="IPR011324">
    <property type="entry name" value="Cytotoxic_necrot_fac-like_cat"/>
</dbReference>
<evidence type="ECO:0000256" key="8">
    <source>
        <dbReference type="ARBA" id="ARBA00048968"/>
    </source>
</evidence>
<dbReference type="CDD" id="cd16833">
    <property type="entry name" value="YfiH"/>
    <property type="match status" value="1"/>
</dbReference>
<evidence type="ECO:0000256" key="6">
    <source>
        <dbReference type="ARBA" id="ARBA00022833"/>
    </source>
</evidence>
<keyword evidence="3" id="KW-0808">Transferase</keyword>
<comment type="catalytic activity">
    <reaction evidence="8">
        <text>adenosine + phosphate = alpha-D-ribose 1-phosphate + adenine</text>
        <dbReference type="Rhea" id="RHEA:27642"/>
        <dbReference type="ChEBI" id="CHEBI:16335"/>
        <dbReference type="ChEBI" id="CHEBI:16708"/>
        <dbReference type="ChEBI" id="CHEBI:43474"/>
        <dbReference type="ChEBI" id="CHEBI:57720"/>
        <dbReference type="EC" id="2.4.2.1"/>
    </reaction>
    <physiologicalReaction direction="left-to-right" evidence="8">
        <dbReference type="Rhea" id="RHEA:27643"/>
    </physiologicalReaction>
</comment>
<keyword evidence="5" id="KW-0378">Hydrolase</keyword>
<evidence type="ECO:0000256" key="3">
    <source>
        <dbReference type="ARBA" id="ARBA00022679"/>
    </source>
</evidence>
<evidence type="ECO:0000256" key="4">
    <source>
        <dbReference type="ARBA" id="ARBA00022723"/>
    </source>
</evidence>
<dbReference type="Proteomes" id="UP000017842">
    <property type="component" value="Unassembled WGS sequence"/>
</dbReference>
<evidence type="ECO:0000313" key="12">
    <source>
        <dbReference type="Proteomes" id="UP000017842"/>
    </source>
</evidence>
<comment type="catalytic activity">
    <reaction evidence="7">
        <text>adenosine + H2O + H(+) = inosine + NH4(+)</text>
        <dbReference type="Rhea" id="RHEA:24408"/>
        <dbReference type="ChEBI" id="CHEBI:15377"/>
        <dbReference type="ChEBI" id="CHEBI:15378"/>
        <dbReference type="ChEBI" id="CHEBI:16335"/>
        <dbReference type="ChEBI" id="CHEBI:17596"/>
        <dbReference type="ChEBI" id="CHEBI:28938"/>
        <dbReference type="EC" id="3.5.4.4"/>
    </reaction>
    <physiologicalReaction direction="left-to-right" evidence="7">
        <dbReference type="Rhea" id="RHEA:24409"/>
    </physiologicalReaction>
</comment>
<reference evidence="11 12" key="1">
    <citation type="journal article" date="2013" name="Genome Announc.">
        <title>Draft Genome Sequence of the Methanotrophic Gammaproteobacterium Methyloglobulus morosus DSM 22980 Strain KoM1.</title>
        <authorList>
            <person name="Poehlein A."/>
            <person name="Deutzmann J.S."/>
            <person name="Daniel R."/>
            <person name="Simeonova D.D."/>
        </authorList>
    </citation>
    <scope>NUCLEOTIDE SEQUENCE [LARGE SCALE GENOMIC DNA]</scope>
    <source>
        <strain evidence="11 12">KoM1</strain>
    </source>
</reference>
<evidence type="ECO:0000256" key="1">
    <source>
        <dbReference type="ARBA" id="ARBA00000553"/>
    </source>
</evidence>
<dbReference type="PATRIC" id="fig|1116472.3.peg.3481"/>
<dbReference type="STRING" id="1116472.MGMO_139c00100"/>
<dbReference type="eggNOG" id="COG1496">
    <property type="taxonomic scope" value="Bacteria"/>
</dbReference>
<dbReference type="AlphaFoldDB" id="V5DNQ6"/>